<evidence type="ECO:0000256" key="9">
    <source>
        <dbReference type="HAMAP-Rule" id="MF_01815"/>
    </source>
</evidence>
<evidence type="ECO:0000256" key="8">
    <source>
        <dbReference type="ARBA" id="ARBA00023315"/>
    </source>
</evidence>
<dbReference type="GO" id="GO:0044550">
    <property type="term" value="P:secondary metabolite biosynthetic process"/>
    <property type="evidence" value="ECO:0007669"/>
    <property type="project" value="TreeGrafter"/>
</dbReference>
<dbReference type="GO" id="GO:0004315">
    <property type="term" value="F:3-oxoacyl-[acyl-carrier-protein] synthase activity"/>
    <property type="evidence" value="ECO:0007669"/>
    <property type="project" value="InterPro"/>
</dbReference>
<evidence type="ECO:0000259" key="11">
    <source>
        <dbReference type="Pfam" id="PF08545"/>
    </source>
</evidence>
<feature type="active site" evidence="9">
    <location>
        <position position="124"/>
    </location>
</feature>
<keyword evidence="6 9" id="KW-0443">Lipid metabolism</keyword>
<evidence type="ECO:0000259" key="10">
    <source>
        <dbReference type="Pfam" id="PF08541"/>
    </source>
</evidence>
<dbReference type="EMBL" id="PGFB01000002">
    <property type="protein sequence ID" value="PJJ63305.1"/>
    <property type="molecule type" value="Genomic_DNA"/>
</dbReference>
<dbReference type="Pfam" id="PF08541">
    <property type="entry name" value="ACP_syn_III_C"/>
    <property type="match status" value="1"/>
</dbReference>
<feature type="active site" evidence="9">
    <location>
        <position position="259"/>
    </location>
</feature>
<dbReference type="NCBIfam" id="TIGR00747">
    <property type="entry name" value="fabH"/>
    <property type="match status" value="1"/>
</dbReference>
<comment type="similarity">
    <text evidence="1 9">Belongs to the thiolase-like superfamily. FabH family.</text>
</comment>
<dbReference type="SUPFAM" id="SSF53901">
    <property type="entry name" value="Thiolase-like"/>
    <property type="match status" value="1"/>
</dbReference>
<keyword evidence="13" id="KW-1185">Reference proteome</keyword>
<evidence type="ECO:0000256" key="5">
    <source>
        <dbReference type="ARBA" id="ARBA00022832"/>
    </source>
</evidence>
<evidence type="ECO:0000256" key="1">
    <source>
        <dbReference type="ARBA" id="ARBA00008642"/>
    </source>
</evidence>
<accession>A0A2M9BZ00</accession>
<dbReference type="InterPro" id="IPR004655">
    <property type="entry name" value="FabH"/>
</dbReference>
<dbReference type="Proteomes" id="UP000230161">
    <property type="component" value="Unassembled WGS sequence"/>
</dbReference>
<reference evidence="12 13" key="1">
    <citation type="submission" date="2017-11" db="EMBL/GenBank/DDBJ databases">
        <title>Genomic Encyclopedia of Archaeal and Bacterial Type Strains, Phase II (KMG-II): From Individual Species to Whole Genera.</title>
        <authorList>
            <person name="Goeker M."/>
        </authorList>
    </citation>
    <scope>NUCLEOTIDE SEQUENCE [LARGE SCALE GENOMIC DNA]</scope>
    <source>
        <strain evidence="12 13">DSM 25625</strain>
    </source>
</reference>
<proteinExistence type="inferred from homology"/>
<sequence length="334" mass="34746">MTQPALTTSTGPQYTRILAFGAARGDLTVPNDDLVGPINSSDEWIQQRTGIVTRRRASKDVQAVDLATDAAKEAIERSGVPADAIDLVIIATISNVRQTPSMAAVVADRVGSNPAAAYDLNAACAGYTYAIAQADALIRAGAAHYALVIGAEKLSDIVDPTDRSISFLLGDGAGAAVVGPSETPGIAPTVWGSDGSKADAVGMNHTLTEFRDGVSEWPTLRQEGQTVFRWAVWEMAKVAKQAIEAAGITAADLAAFIPHQANMRIVDEFAKQLDLPESVVIARDIATTGNTSAASIPLATHRLLEGHPELSGGLALQIGFGAGLVFGAQVVVLP</sequence>
<evidence type="ECO:0000313" key="12">
    <source>
        <dbReference type="EMBL" id="PJJ63305.1"/>
    </source>
</evidence>
<dbReference type="GO" id="GO:0033818">
    <property type="term" value="F:beta-ketoacyl-acyl-carrier-protein synthase III activity"/>
    <property type="evidence" value="ECO:0007669"/>
    <property type="project" value="UniProtKB-UniRule"/>
</dbReference>
<protein>
    <recommendedName>
        <fullName evidence="9">Beta-ketoacyl-[acyl-carrier-protein] synthase III</fullName>
        <shortName evidence="9">Beta-ketoacyl-ACP synthase III</shortName>
        <shortName evidence="9">KAS III</shortName>
        <ecNumber evidence="9">2.3.1.180</ecNumber>
    </recommendedName>
    <alternativeName>
        <fullName evidence="9">3-oxoacyl-[acyl-carrier-protein] synthase 3</fullName>
    </alternativeName>
    <alternativeName>
        <fullName evidence="9">3-oxoacyl-[acyl-carrier-protein] synthase III</fullName>
    </alternativeName>
</protein>
<feature type="domain" description="Beta-ketoacyl-[acyl-carrier-protein] synthase III N-terminal" evidence="11">
    <location>
        <begin position="118"/>
        <end position="195"/>
    </location>
</feature>
<keyword evidence="9" id="KW-0511">Multifunctional enzyme</keyword>
<keyword evidence="7 9" id="KW-0275">Fatty acid biosynthesis</keyword>
<dbReference type="UniPathway" id="UPA00094"/>
<dbReference type="InterPro" id="IPR016039">
    <property type="entry name" value="Thiolase-like"/>
</dbReference>
<dbReference type="EC" id="2.3.1.180" evidence="9"/>
<dbReference type="GO" id="GO:0006633">
    <property type="term" value="P:fatty acid biosynthetic process"/>
    <property type="evidence" value="ECO:0007669"/>
    <property type="project" value="UniProtKB-UniRule"/>
</dbReference>
<comment type="pathway">
    <text evidence="9">Lipid metabolism; fatty acid biosynthesis.</text>
</comment>
<keyword evidence="4 9" id="KW-0808">Transferase</keyword>
<evidence type="ECO:0000313" key="13">
    <source>
        <dbReference type="Proteomes" id="UP000230161"/>
    </source>
</evidence>
<dbReference type="RefSeq" id="WP_100343828.1">
    <property type="nucleotide sequence ID" value="NZ_PGFB01000002.1"/>
</dbReference>
<feature type="region of interest" description="ACP-binding" evidence="9">
    <location>
        <begin position="260"/>
        <end position="264"/>
    </location>
</feature>
<evidence type="ECO:0000256" key="4">
    <source>
        <dbReference type="ARBA" id="ARBA00022679"/>
    </source>
</evidence>
<dbReference type="GO" id="GO:0005737">
    <property type="term" value="C:cytoplasm"/>
    <property type="evidence" value="ECO:0007669"/>
    <property type="project" value="UniProtKB-SubCell"/>
</dbReference>
<name>A0A2M9BZ00_9MICO</name>
<evidence type="ECO:0000256" key="3">
    <source>
        <dbReference type="ARBA" id="ARBA00022516"/>
    </source>
</evidence>
<comment type="subcellular location">
    <subcellularLocation>
        <location evidence="9">Cytoplasm</location>
    </subcellularLocation>
</comment>
<keyword evidence="8 9" id="KW-0012">Acyltransferase</keyword>
<gene>
    <name evidence="9" type="primary">fabH</name>
    <name evidence="12" type="ORF">CLV54_0968</name>
</gene>
<dbReference type="PANTHER" id="PTHR34069:SF2">
    <property type="entry name" value="BETA-KETOACYL-[ACYL-CARRIER-PROTEIN] SYNTHASE III"/>
    <property type="match status" value="1"/>
</dbReference>
<dbReference type="AlphaFoldDB" id="A0A2M9BZ00"/>
<comment type="function">
    <text evidence="9">Catalyzes the condensation reaction of fatty acid synthesis by the addition to an acyl acceptor of two carbons from malonyl-ACP. Catalyzes the first condensation reaction which initiates fatty acid synthesis and may therefore play a role in governing the total rate of fatty acid production. Possesses both acetoacetyl-ACP synthase and acetyl transacylase activities. Its substrate specificity determines the biosynthesis of branched-chain and/or straight-chain of fatty acids.</text>
</comment>
<keyword evidence="5 9" id="KW-0276">Fatty acid metabolism</keyword>
<evidence type="ECO:0000256" key="6">
    <source>
        <dbReference type="ARBA" id="ARBA00023098"/>
    </source>
</evidence>
<feature type="domain" description="Beta-ketoacyl-[acyl-carrier-protein] synthase III C-terminal" evidence="10">
    <location>
        <begin position="244"/>
        <end position="331"/>
    </location>
</feature>
<dbReference type="OrthoDB" id="9815506at2"/>
<evidence type="ECO:0000256" key="7">
    <source>
        <dbReference type="ARBA" id="ARBA00023160"/>
    </source>
</evidence>
<comment type="domain">
    <text evidence="9">The last Arg residue of the ACP-binding site is essential for the weak association between ACP/AcpP and FabH.</text>
</comment>
<dbReference type="PANTHER" id="PTHR34069">
    <property type="entry name" value="3-OXOACYL-[ACYL-CARRIER-PROTEIN] SYNTHASE 3"/>
    <property type="match status" value="1"/>
</dbReference>
<keyword evidence="3 9" id="KW-0444">Lipid biosynthesis</keyword>
<evidence type="ECO:0000256" key="2">
    <source>
        <dbReference type="ARBA" id="ARBA00022490"/>
    </source>
</evidence>
<comment type="caution">
    <text evidence="12">The sequence shown here is derived from an EMBL/GenBank/DDBJ whole genome shotgun (WGS) entry which is preliminary data.</text>
</comment>
<dbReference type="CDD" id="cd00830">
    <property type="entry name" value="KAS_III"/>
    <property type="match status" value="1"/>
</dbReference>
<dbReference type="NCBIfam" id="NF006829">
    <property type="entry name" value="PRK09352.1"/>
    <property type="match status" value="1"/>
</dbReference>
<feature type="active site" evidence="9">
    <location>
        <position position="290"/>
    </location>
</feature>
<comment type="catalytic activity">
    <reaction evidence="9">
        <text>malonyl-[ACP] + acetyl-CoA + H(+) = 3-oxobutanoyl-[ACP] + CO2 + CoA</text>
        <dbReference type="Rhea" id="RHEA:12080"/>
        <dbReference type="Rhea" id="RHEA-COMP:9623"/>
        <dbReference type="Rhea" id="RHEA-COMP:9625"/>
        <dbReference type="ChEBI" id="CHEBI:15378"/>
        <dbReference type="ChEBI" id="CHEBI:16526"/>
        <dbReference type="ChEBI" id="CHEBI:57287"/>
        <dbReference type="ChEBI" id="CHEBI:57288"/>
        <dbReference type="ChEBI" id="CHEBI:78449"/>
        <dbReference type="ChEBI" id="CHEBI:78450"/>
        <dbReference type="EC" id="2.3.1.180"/>
    </reaction>
</comment>
<keyword evidence="2 9" id="KW-0963">Cytoplasm</keyword>
<organism evidence="12 13">
    <name type="scientific">Compostimonas suwonensis</name>
    <dbReference type="NCBI Taxonomy" id="1048394"/>
    <lineage>
        <taxon>Bacteria</taxon>
        <taxon>Bacillati</taxon>
        <taxon>Actinomycetota</taxon>
        <taxon>Actinomycetes</taxon>
        <taxon>Micrococcales</taxon>
        <taxon>Microbacteriaceae</taxon>
        <taxon>Compostimonas</taxon>
    </lineage>
</organism>
<dbReference type="InterPro" id="IPR013747">
    <property type="entry name" value="ACP_syn_III_C"/>
</dbReference>
<dbReference type="Gene3D" id="3.40.47.10">
    <property type="match status" value="2"/>
</dbReference>
<dbReference type="InterPro" id="IPR013751">
    <property type="entry name" value="ACP_syn_III_N"/>
</dbReference>
<comment type="subunit">
    <text evidence="9">Homodimer.</text>
</comment>
<dbReference type="Pfam" id="PF08545">
    <property type="entry name" value="ACP_syn_III"/>
    <property type="match status" value="1"/>
</dbReference>
<dbReference type="HAMAP" id="MF_01815">
    <property type="entry name" value="FabH"/>
    <property type="match status" value="1"/>
</dbReference>